<dbReference type="SUPFAM" id="SSF69279">
    <property type="entry name" value="Phage tail proteins"/>
    <property type="match status" value="1"/>
</dbReference>
<evidence type="ECO:0000313" key="1">
    <source>
        <dbReference type="EMBL" id="MFC5987843.1"/>
    </source>
</evidence>
<reference evidence="2" key="1">
    <citation type="journal article" date="2019" name="Int. J. Syst. Evol. Microbiol.">
        <title>The Global Catalogue of Microorganisms (GCM) 10K type strain sequencing project: providing services to taxonomists for standard genome sequencing and annotation.</title>
        <authorList>
            <consortium name="The Broad Institute Genomics Platform"/>
            <consortium name="The Broad Institute Genome Sequencing Center for Infectious Disease"/>
            <person name="Wu L."/>
            <person name="Ma J."/>
        </authorList>
    </citation>
    <scope>NUCLEOTIDE SEQUENCE [LARGE SCALE GENOMIC DNA]</scope>
    <source>
        <strain evidence="2">CCM 8749</strain>
    </source>
</reference>
<proteinExistence type="predicted"/>
<dbReference type="Proteomes" id="UP001596250">
    <property type="component" value="Unassembled WGS sequence"/>
</dbReference>
<protein>
    <submittedName>
        <fullName evidence="1">Contractile injection system protein, VgrG/Pvc8 family</fullName>
    </submittedName>
</protein>
<dbReference type="RefSeq" id="WP_379895264.1">
    <property type="nucleotide sequence ID" value="NZ_CBCSCT010000029.1"/>
</dbReference>
<sequence length="474" mass="52561">MMSTSAIAYDNLVIEPFALTRLLELKLTQSMNEHTRLTFTGIVPEERKDSYVASAEAGTQIKVKQQGGGSSGAVLFSGIVQNIAVKAVRGIYYIEVEAVSHSISLDLQRKSRSFQNDSMTFASLLQQVIAAYPGGDASDEASGGAALGEFTMQYQETDWQFLMRIASRYRAGLFVFSAFDAPKLSVGAADDSAKFNLENYHYRIHKRMADYRVAVENGAAADENDYIDYEVETYDVFTLGSPVSFKGRTLYVRQAYSELVDGMAKHRYVLCSKNGLSCIKRYNDTLIGASVSGKVIGVSRDQVQVHMEIDGAQSASEARWFPYSSVYTAEGSSGWYCMPEMGDYVRIYFPSREEKDGIAISSVRQNSDEGETNKVGNPDIKYFRTASGKELMMSPSEITITGKDGEVYIRLSDDDGIQIFSKKKVQIMAKEDIMMESDKKIVISAKEEISVTCKESNMLLDGDTRIVGKELKTN</sequence>
<gene>
    <name evidence="1" type="ORF">ACFPXP_15665</name>
</gene>
<dbReference type="EMBL" id="JBHSQV010000172">
    <property type="protein sequence ID" value="MFC5987843.1"/>
    <property type="molecule type" value="Genomic_DNA"/>
</dbReference>
<comment type="caution">
    <text evidence="1">The sequence shown here is derived from an EMBL/GenBank/DDBJ whole genome shotgun (WGS) entry which is preliminary data.</text>
</comment>
<organism evidence="1 2">
    <name type="scientific">Marinicrinis lubricantis</name>
    <dbReference type="NCBI Taxonomy" id="2086470"/>
    <lineage>
        <taxon>Bacteria</taxon>
        <taxon>Bacillati</taxon>
        <taxon>Bacillota</taxon>
        <taxon>Bacilli</taxon>
        <taxon>Bacillales</taxon>
        <taxon>Paenibacillaceae</taxon>
    </lineage>
</organism>
<keyword evidence="2" id="KW-1185">Reference proteome</keyword>
<dbReference type="Pfam" id="PF05954">
    <property type="entry name" value="Phage_GPD"/>
    <property type="match status" value="1"/>
</dbReference>
<dbReference type="Gene3D" id="3.55.50.10">
    <property type="entry name" value="Baseplate protein-like domains"/>
    <property type="match status" value="1"/>
</dbReference>
<accession>A0ABW1IRU8</accession>
<evidence type="ECO:0000313" key="2">
    <source>
        <dbReference type="Proteomes" id="UP001596250"/>
    </source>
</evidence>
<name>A0ABW1IRU8_9BACL</name>